<evidence type="ECO:0000313" key="2">
    <source>
        <dbReference type="Proteomes" id="UP001189429"/>
    </source>
</evidence>
<dbReference type="EMBL" id="CAUYUJ010017195">
    <property type="protein sequence ID" value="CAK0872747.1"/>
    <property type="molecule type" value="Genomic_DNA"/>
</dbReference>
<keyword evidence="2" id="KW-1185">Reference proteome</keyword>
<organism evidence="1 2">
    <name type="scientific">Prorocentrum cordatum</name>
    <dbReference type="NCBI Taxonomy" id="2364126"/>
    <lineage>
        <taxon>Eukaryota</taxon>
        <taxon>Sar</taxon>
        <taxon>Alveolata</taxon>
        <taxon>Dinophyceae</taxon>
        <taxon>Prorocentrales</taxon>
        <taxon>Prorocentraceae</taxon>
        <taxon>Prorocentrum</taxon>
    </lineage>
</organism>
<proteinExistence type="predicted"/>
<name>A0ABN9VHP9_9DINO</name>
<accession>A0ABN9VHP9</accession>
<reference evidence="1" key="1">
    <citation type="submission" date="2023-10" db="EMBL/GenBank/DDBJ databases">
        <authorList>
            <person name="Chen Y."/>
            <person name="Shah S."/>
            <person name="Dougan E. K."/>
            <person name="Thang M."/>
            <person name="Chan C."/>
        </authorList>
    </citation>
    <scope>NUCLEOTIDE SEQUENCE [LARGE SCALE GENOMIC DNA]</scope>
</reference>
<protein>
    <submittedName>
        <fullName evidence="1">Uncharacterized protein</fullName>
    </submittedName>
</protein>
<dbReference type="Proteomes" id="UP001189429">
    <property type="component" value="Unassembled WGS sequence"/>
</dbReference>
<sequence length="110" mass="12335">MMFAMVYTTRLMAWERLSRPTSRSPWIRLYAWREKTDQTNSEPQQVKSQFSTSALGDPFVEMARVGFTVGASVNAIGPSKIEMNGNIGIARSSKGDRFQGQASNCVRLQI</sequence>
<gene>
    <name evidence="1" type="ORF">PCOR1329_LOCUS58122</name>
</gene>
<comment type="caution">
    <text evidence="1">The sequence shown here is derived from an EMBL/GenBank/DDBJ whole genome shotgun (WGS) entry which is preliminary data.</text>
</comment>
<evidence type="ECO:0000313" key="1">
    <source>
        <dbReference type="EMBL" id="CAK0872747.1"/>
    </source>
</evidence>